<dbReference type="GO" id="GO:0046872">
    <property type="term" value="F:metal ion binding"/>
    <property type="evidence" value="ECO:0007669"/>
    <property type="project" value="UniProtKB-KW"/>
</dbReference>
<dbReference type="CDD" id="cd02951">
    <property type="entry name" value="SoxW"/>
    <property type="match status" value="1"/>
</dbReference>
<keyword evidence="8" id="KW-1185">Reference proteome</keyword>
<dbReference type="AlphaFoldDB" id="A0A9X0WHP4"/>
<dbReference type="GO" id="GO:0009055">
    <property type="term" value="F:electron transfer activity"/>
    <property type="evidence" value="ECO:0007669"/>
    <property type="project" value="InterPro"/>
</dbReference>
<keyword evidence="4" id="KW-0732">Signal</keyword>
<feature type="domain" description="Cytochrome c" evidence="5">
    <location>
        <begin position="65"/>
        <end position="178"/>
    </location>
</feature>
<gene>
    <name evidence="7" type="ORF">CKO25_08635</name>
</gene>
<keyword evidence="2 3" id="KW-0408">Iron</keyword>
<evidence type="ECO:0000256" key="3">
    <source>
        <dbReference type="PROSITE-ProRule" id="PRU00433"/>
    </source>
</evidence>
<dbReference type="InterPro" id="IPR013766">
    <property type="entry name" value="Thioredoxin_domain"/>
</dbReference>
<organism evidence="7 8">
    <name type="scientific">Thiocapsa imhoffii</name>
    <dbReference type="NCBI Taxonomy" id="382777"/>
    <lineage>
        <taxon>Bacteria</taxon>
        <taxon>Pseudomonadati</taxon>
        <taxon>Pseudomonadota</taxon>
        <taxon>Gammaproteobacteria</taxon>
        <taxon>Chromatiales</taxon>
        <taxon>Chromatiaceae</taxon>
        <taxon>Thiocapsa</taxon>
    </lineage>
</organism>
<dbReference type="EMBL" id="NRSD01000006">
    <property type="protein sequence ID" value="MBK1644711.1"/>
    <property type="molecule type" value="Genomic_DNA"/>
</dbReference>
<keyword evidence="1 3" id="KW-0479">Metal-binding</keyword>
<dbReference type="PROSITE" id="PS51352">
    <property type="entry name" value="THIOREDOXIN_2"/>
    <property type="match status" value="1"/>
</dbReference>
<dbReference type="InterPro" id="IPR009056">
    <property type="entry name" value="Cyt_c-like_dom"/>
</dbReference>
<evidence type="ECO:0000313" key="7">
    <source>
        <dbReference type="EMBL" id="MBK1644711.1"/>
    </source>
</evidence>
<dbReference type="Pfam" id="PF13098">
    <property type="entry name" value="Thioredoxin_2"/>
    <property type="match status" value="2"/>
</dbReference>
<evidence type="ECO:0000259" key="5">
    <source>
        <dbReference type="PROSITE" id="PS51007"/>
    </source>
</evidence>
<name>A0A9X0WHP4_9GAMM</name>
<evidence type="ECO:0000256" key="2">
    <source>
        <dbReference type="ARBA" id="ARBA00023004"/>
    </source>
</evidence>
<proteinExistence type="predicted"/>
<evidence type="ECO:0000256" key="1">
    <source>
        <dbReference type="ARBA" id="ARBA00022723"/>
    </source>
</evidence>
<feature type="chain" id="PRO_5040783975" evidence="4">
    <location>
        <begin position="25"/>
        <end position="343"/>
    </location>
</feature>
<reference evidence="7 8" key="1">
    <citation type="journal article" date="2020" name="Microorganisms">
        <title>Osmotic Adaptation and Compatible Solute Biosynthesis of Phototrophic Bacteria as Revealed from Genome Analyses.</title>
        <authorList>
            <person name="Imhoff J.F."/>
            <person name="Rahn T."/>
            <person name="Kunzel S."/>
            <person name="Keller A."/>
            <person name="Neulinger S.C."/>
        </authorList>
    </citation>
    <scope>NUCLEOTIDE SEQUENCE [LARGE SCALE GENOMIC DNA]</scope>
    <source>
        <strain evidence="7 8">DSM 21303</strain>
    </source>
</reference>
<comment type="caution">
    <text evidence="7">The sequence shown here is derived from an EMBL/GenBank/DDBJ whole genome shotgun (WGS) entry which is preliminary data.</text>
</comment>
<dbReference type="RefSeq" id="WP_200387502.1">
    <property type="nucleotide sequence ID" value="NZ_NRSD01000006.1"/>
</dbReference>
<feature type="signal peptide" evidence="4">
    <location>
        <begin position="1"/>
        <end position="24"/>
    </location>
</feature>
<dbReference type="Proteomes" id="UP001138802">
    <property type="component" value="Unassembled WGS sequence"/>
</dbReference>
<dbReference type="InterPro" id="IPR036249">
    <property type="entry name" value="Thioredoxin-like_sf"/>
</dbReference>
<keyword evidence="3" id="KW-0349">Heme</keyword>
<accession>A0A9X0WHP4</accession>
<dbReference type="GO" id="GO:0020037">
    <property type="term" value="F:heme binding"/>
    <property type="evidence" value="ECO:0007669"/>
    <property type="project" value="InterPro"/>
</dbReference>
<dbReference type="SUPFAM" id="SSF52833">
    <property type="entry name" value="Thioredoxin-like"/>
    <property type="match status" value="2"/>
</dbReference>
<evidence type="ECO:0000256" key="4">
    <source>
        <dbReference type="SAM" id="SignalP"/>
    </source>
</evidence>
<dbReference type="InterPro" id="IPR012336">
    <property type="entry name" value="Thioredoxin-like_fold"/>
</dbReference>
<feature type="domain" description="Thioredoxin" evidence="6">
    <location>
        <begin position="28"/>
        <end position="176"/>
    </location>
</feature>
<dbReference type="Gene3D" id="3.40.30.10">
    <property type="entry name" value="Glutaredoxin"/>
    <property type="match status" value="2"/>
</dbReference>
<sequence length="343" mass="39160">MLLSIARSLPLLCGLWCAAGTVLAETMPSLADSVEAFDDFPRADALEYPDWFKLGFLDLPVDLEEAIAQGKQGLIVYFGQQNCAYCHKLLEENFVLPDILEYTQRHFDLVPIDIWGAEEVTTLDGEVMSERDFSLRENTNFTPSLLFYNRDGELALKLRGYYPPYQFRAALEYVADGHYQRESFRAYLARGEGRMVFEPGDLNEQPFFTRPPFNLDRRFPSTRPLAVFFEQGDCHACDVLHGYALSEPAIIRYFADFDSVQLDMWSDVPVVTPAGERTTARAWAAQLGLFYAPSILFFDEGGTELLRVDSVVSFYRLDNVLNYIATKAYLNESFGAWRLSQRR</sequence>
<evidence type="ECO:0000313" key="8">
    <source>
        <dbReference type="Proteomes" id="UP001138802"/>
    </source>
</evidence>
<evidence type="ECO:0000259" key="6">
    <source>
        <dbReference type="PROSITE" id="PS51352"/>
    </source>
</evidence>
<protein>
    <submittedName>
        <fullName evidence="7">Thioredoxin</fullName>
    </submittedName>
</protein>
<dbReference type="PROSITE" id="PS51007">
    <property type="entry name" value="CYTC"/>
    <property type="match status" value="1"/>
</dbReference>
<dbReference type="InterPro" id="IPR041737">
    <property type="entry name" value="SoxW"/>
</dbReference>